<evidence type="ECO:0000256" key="4">
    <source>
        <dbReference type="ARBA" id="ARBA00022452"/>
    </source>
</evidence>
<evidence type="ECO:0000256" key="9">
    <source>
        <dbReference type="ARBA" id="ARBA00033063"/>
    </source>
</evidence>
<dbReference type="PANTHER" id="PTHR12815">
    <property type="entry name" value="SORTING AND ASSEMBLY MACHINERY SAMM50 PROTEIN FAMILY MEMBER"/>
    <property type="match status" value="1"/>
</dbReference>
<keyword evidence="6 11" id="KW-0732">Signal</keyword>
<evidence type="ECO:0000256" key="11">
    <source>
        <dbReference type="SAM" id="SignalP"/>
    </source>
</evidence>
<evidence type="ECO:0000259" key="12">
    <source>
        <dbReference type="Pfam" id="PF01103"/>
    </source>
</evidence>
<dbReference type="eggNOG" id="COG0729">
    <property type="taxonomic scope" value="Bacteria"/>
</dbReference>
<evidence type="ECO:0000256" key="7">
    <source>
        <dbReference type="ARBA" id="ARBA00023136"/>
    </source>
</evidence>
<keyword evidence="16" id="KW-1185">Reference proteome</keyword>
<dbReference type="GeneID" id="95334580"/>
<dbReference type="InterPro" id="IPR039910">
    <property type="entry name" value="D15-like"/>
</dbReference>
<evidence type="ECO:0000313" key="16">
    <source>
        <dbReference type="Proteomes" id="UP000000239"/>
    </source>
</evidence>
<dbReference type="PANTHER" id="PTHR12815:SF47">
    <property type="entry name" value="TRANSLOCATION AND ASSEMBLY MODULE SUBUNIT TAMA"/>
    <property type="match status" value="1"/>
</dbReference>
<organism evidence="15 16">
    <name type="scientific">Chromohalobacter israelensis (strain ATCC BAA-138 / DSM 3043 / CIP 106854 / NCIMB 13768 / 1H11)</name>
    <name type="common">Chromohalobacter salexigens</name>
    <dbReference type="NCBI Taxonomy" id="290398"/>
    <lineage>
        <taxon>Bacteria</taxon>
        <taxon>Pseudomonadati</taxon>
        <taxon>Pseudomonadota</taxon>
        <taxon>Gammaproteobacteria</taxon>
        <taxon>Oceanospirillales</taxon>
        <taxon>Halomonadaceae</taxon>
        <taxon>Chromohalobacter</taxon>
    </lineage>
</organism>
<evidence type="ECO:0000256" key="5">
    <source>
        <dbReference type="ARBA" id="ARBA00022692"/>
    </source>
</evidence>
<evidence type="ECO:0000313" key="15">
    <source>
        <dbReference type="EMBL" id="ABE59215.1"/>
    </source>
</evidence>
<feature type="domain" description="TamA POTRA" evidence="14">
    <location>
        <begin position="31"/>
        <end position="86"/>
    </location>
</feature>
<dbReference type="Gene3D" id="2.40.160.50">
    <property type="entry name" value="membrane protein fhac: a member of the omp85/tpsb transporter family"/>
    <property type="match status" value="1"/>
</dbReference>
<gene>
    <name evidence="15" type="ordered locus">Csal_1863</name>
</gene>
<dbReference type="Proteomes" id="UP000000239">
    <property type="component" value="Chromosome"/>
</dbReference>
<comment type="subunit">
    <text evidence="10">Interacts with TamB to form the translocation and assembly module (TAM).</text>
</comment>
<dbReference type="Pfam" id="PF01103">
    <property type="entry name" value="Omp85"/>
    <property type="match status" value="1"/>
</dbReference>
<dbReference type="EMBL" id="CP000285">
    <property type="protein sequence ID" value="ABE59215.1"/>
    <property type="molecule type" value="Genomic_DNA"/>
</dbReference>
<dbReference type="InterPro" id="IPR035243">
    <property type="entry name" value="TamA_POTRA_Dom_1"/>
</dbReference>
<feature type="domain" description="Bacterial surface antigen (D15)" evidence="12">
    <location>
        <begin position="330"/>
        <end position="611"/>
    </location>
</feature>
<dbReference type="GO" id="GO:0009306">
    <property type="term" value="P:protein secretion"/>
    <property type="evidence" value="ECO:0007669"/>
    <property type="project" value="TreeGrafter"/>
</dbReference>
<accession>Q1QWE3</accession>
<keyword evidence="7" id="KW-0472">Membrane</keyword>
<dbReference type="STRING" id="290398.Csal_1863"/>
<evidence type="ECO:0000259" key="14">
    <source>
        <dbReference type="Pfam" id="PF17243"/>
    </source>
</evidence>
<proteinExistence type="inferred from homology"/>
<name>Q1QWE3_CHRI1</name>
<dbReference type="KEGG" id="csa:Csal_1863"/>
<evidence type="ECO:0000259" key="13">
    <source>
        <dbReference type="Pfam" id="PF07244"/>
    </source>
</evidence>
<evidence type="ECO:0000256" key="3">
    <source>
        <dbReference type="ARBA" id="ARBA00015419"/>
    </source>
</evidence>
<evidence type="ECO:0000256" key="10">
    <source>
        <dbReference type="ARBA" id="ARBA00093548"/>
    </source>
</evidence>
<comment type="similarity">
    <text evidence="2">Belongs to the TamA family.</text>
</comment>
<dbReference type="Pfam" id="PF17243">
    <property type="entry name" value="POTRA_TamA_1"/>
    <property type="match status" value="1"/>
</dbReference>
<comment type="subcellular location">
    <subcellularLocation>
        <location evidence="1">Cell outer membrane</location>
    </subcellularLocation>
</comment>
<evidence type="ECO:0000256" key="2">
    <source>
        <dbReference type="ARBA" id="ARBA00010248"/>
    </source>
</evidence>
<dbReference type="OrthoDB" id="9803054at2"/>
<protein>
    <recommendedName>
        <fullName evidence="3">Translocation and assembly module subunit TamA</fullName>
    </recommendedName>
    <alternativeName>
        <fullName evidence="9">Autotransporter assembly factor TamA</fullName>
    </alternativeName>
</protein>
<evidence type="ECO:0000256" key="8">
    <source>
        <dbReference type="ARBA" id="ARBA00023237"/>
    </source>
</evidence>
<reference evidence="15 16" key="1">
    <citation type="journal article" date="2011" name="Stand. Genomic Sci.">
        <title>Complete genome sequence of the halophilic and highly halotolerant Chromohalobacter salexigens type strain (1H11(T)).</title>
        <authorList>
            <person name="Copeland A."/>
            <person name="O'Connor K."/>
            <person name="Lucas S."/>
            <person name="Lapidus A."/>
            <person name="Berry K.W."/>
            <person name="Detter J.C."/>
            <person name="Del Rio T.G."/>
            <person name="Hammon N."/>
            <person name="Dalin E."/>
            <person name="Tice H."/>
            <person name="Pitluck S."/>
            <person name="Bruce D."/>
            <person name="Goodwin L."/>
            <person name="Han C."/>
            <person name="Tapia R."/>
            <person name="Saunders E."/>
            <person name="Schmutz J."/>
            <person name="Brettin T."/>
            <person name="Larimer F."/>
            <person name="Land M."/>
            <person name="Hauser L."/>
            <person name="Vargas C."/>
            <person name="Nieto J.J."/>
            <person name="Kyrpides N.C."/>
            <person name="Ivanova N."/>
            <person name="Goker M."/>
            <person name="Klenk H.P."/>
            <person name="Csonka L.N."/>
            <person name="Woyke T."/>
        </authorList>
    </citation>
    <scope>NUCLEOTIDE SEQUENCE [LARGE SCALE GENOMIC DNA]</scope>
    <source>
        <strain evidence="16">ATCC BAA-138 / DSM 3043 / CIP 106854 / NCIMB 13768 / 1H11</strain>
    </source>
</reference>
<dbReference type="AlphaFoldDB" id="Q1QWE3"/>
<dbReference type="InterPro" id="IPR010827">
    <property type="entry name" value="BamA/TamA_POTRA"/>
</dbReference>
<keyword evidence="4" id="KW-1134">Transmembrane beta strand</keyword>
<dbReference type="Pfam" id="PF07244">
    <property type="entry name" value="POTRA"/>
    <property type="match status" value="1"/>
</dbReference>
<sequence length="611" mass="68868">MRTLRHSAVQRLLCGVALSVVTSSAMALEASVEGLDGPAATNVVNFLEPLDTRNISEARLDSDIRERTQRALRAFGYYSPQIETSYPDGMFAGDVVIAIDPGPRTHITQLDLGVDGAAGDDPAFRKALASIPLEEGDPLRHDRYDSAKTRLSTLALERGYFDAGFAQQRMEVRPWEASARLFLRMRSGPRYRFGDIRFAGSQIEEARLRRMLPFTKGDPYLAGQLAEYNQRLGQTNWFRGIAVRPRIGDERNVTRGGQWWQEATGRTPPLSSGAGLAAVRRLHGLQSTDVPVDVDLVPADRHKFETGIGYATDVGPRVQFSWEMPWLNDRGHSLSNSLYLSGPEQRFDGEYVMPLANPLRDSYRLSYGLRSLDNEDTQSLESSVELARRWEFDNDWVQELYFRTTYEDFTQADQDEQVLLLYPGISWTRTRTRQPNFPRWGDRQRLALEVSDPAWGSDARFLRARFDSQWIRTLGSDNRFVGRIGGGATATDTFDKIPPSLRFFAGGDQSVRGYSYESLSPENDDGELLGGQHMLTASAEYQRRVTGNWWGATFVDTGNAFNAWWPEELKTGAGVGVRWISPVGPVRFDIAHPFDNEEDAWRLHFAIGPEF</sequence>
<feature type="domain" description="POTRA" evidence="13">
    <location>
        <begin position="191"/>
        <end position="253"/>
    </location>
</feature>
<dbReference type="RefSeq" id="WP_011507161.1">
    <property type="nucleotide sequence ID" value="NC_007963.1"/>
</dbReference>
<keyword evidence="5" id="KW-0812">Transmembrane</keyword>
<feature type="signal peptide" evidence="11">
    <location>
        <begin position="1"/>
        <end position="27"/>
    </location>
</feature>
<dbReference type="GO" id="GO:0097347">
    <property type="term" value="C:TAM protein secretion complex"/>
    <property type="evidence" value="ECO:0007669"/>
    <property type="project" value="TreeGrafter"/>
</dbReference>
<dbReference type="HOGENOM" id="CLU_018618_1_0_6"/>
<evidence type="ECO:0000256" key="1">
    <source>
        <dbReference type="ARBA" id="ARBA00004442"/>
    </source>
</evidence>
<feature type="chain" id="PRO_5004196444" description="Translocation and assembly module subunit TamA" evidence="11">
    <location>
        <begin position="28"/>
        <end position="611"/>
    </location>
</feature>
<dbReference type="Gene3D" id="3.10.20.310">
    <property type="entry name" value="membrane protein fhac"/>
    <property type="match status" value="3"/>
</dbReference>
<dbReference type="GO" id="GO:0009279">
    <property type="term" value="C:cell outer membrane"/>
    <property type="evidence" value="ECO:0007669"/>
    <property type="project" value="UniProtKB-SubCell"/>
</dbReference>
<keyword evidence="8" id="KW-0998">Cell outer membrane</keyword>
<dbReference type="InterPro" id="IPR000184">
    <property type="entry name" value="Bac_surfAg_D15"/>
</dbReference>
<evidence type="ECO:0000256" key="6">
    <source>
        <dbReference type="ARBA" id="ARBA00022729"/>
    </source>
</evidence>